<name>A0A0H4QXD9_9LACO</name>
<feature type="transmembrane region" description="Helical" evidence="6">
    <location>
        <begin position="34"/>
        <end position="60"/>
    </location>
</feature>
<dbReference type="Proteomes" id="UP000036106">
    <property type="component" value="Chromosome"/>
</dbReference>
<dbReference type="KEGG" id="lgn:ABM34_00390"/>
<gene>
    <name evidence="8" type="ORF">ABM34_00390</name>
</gene>
<dbReference type="RefSeq" id="WP_048702401.1">
    <property type="nucleotide sequence ID" value="NZ_CP012034.1"/>
</dbReference>
<evidence type="ECO:0000256" key="2">
    <source>
        <dbReference type="ARBA" id="ARBA00022475"/>
    </source>
</evidence>
<keyword evidence="9" id="KW-1185">Reference proteome</keyword>
<dbReference type="InterPro" id="IPR007168">
    <property type="entry name" value="Phageshock_PspC_N"/>
</dbReference>
<evidence type="ECO:0000313" key="8">
    <source>
        <dbReference type="EMBL" id="AKP66155.1"/>
    </source>
</evidence>
<evidence type="ECO:0000256" key="5">
    <source>
        <dbReference type="ARBA" id="ARBA00023136"/>
    </source>
</evidence>
<evidence type="ECO:0000256" key="6">
    <source>
        <dbReference type="SAM" id="Phobius"/>
    </source>
</evidence>
<dbReference type="OrthoDB" id="9815286at2"/>
<evidence type="ECO:0000256" key="3">
    <source>
        <dbReference type="ARBA" id="ARBA00022692"/>
    </source>
</evidence>
<dbReference type="GO" id="GO:0005886">
    <property type="term" value="C:plasma membrane"/>
    <property type="evidence" value="ECO:0007669"/>
    <property type="project" value="UniProtKB-SubCell"/>
</dbReference>
<dbReference type="EMBL" id="CP012034">
    <property type="protein sequence ID" value="AKP66155.1"/>
    <property type="molecule type" value="Genomic_DNA"/>
</dbReference>
<evidence type="ECO:0000256" key="1">
    <source>
        <dbReference type="ARBA" id="ARBA00004162"/>
    </source>
</evidence>
<feature type="domain" description="Phage shock protein PspC N-terminal" evidence="7">
    <location>
        <begin position="6"/>
        <end position="61"/>
    </location>
</feature>
<evidence type="ECO:0000256" key="4">
    <source>
        <dbReference type="ARBA" id="ARBA00022989"/>
    </source>
</evidence>
<evidence type="ECO:0000313" key="9">
    <source>
        <dbReference type="Proteomes" id="UP000036106"/>
    </source>
</evidence>
<organism evidence="8 9">
    <name type="scientific">Companilactobacillus ginsenosidimutans</name>
    <dbReference type="NCBI Taxonomy" id="1007676"/>
    <lineage>
        <taxon>Bacteria</taxon>
        <taxon>Bacillati</taxon>
        <taxon>Bacillota</taxon>
        <taxon>Bacilli</taxon>
        <taxon>Lactobacillales</taxon>
        <taxon>Lactobacillaceae</taxon>
        <taxon>Companilactobacillus</taxon>
    </lineage>
</organism>
<accession>A0A0H4QXD9</accession>
<keyword evidence="2" id="KW-1003">Cell membrane</keyword>
<dbReference type="AlphaFoldDB" id="A0A0H4QXD9"/>
<sequence length="64" mass="7187">MHIPIKRSEKNKLLAGVIGGFAEHYGWNVGIARIVYFVLSLALFTTGLGVIVYLLLWLLMENPE</sequence>
<dbReference type="Pfam" id="PF04024">
    <property type="entry name" value="PspC"/>
    <property type="match status" value="1"/>
</dbReference>
<dbReference type="STRING" id="1007676.ABM34_00390"/>
<comment type="subcellular location">
    <subcellularLocation>
        <location evidence="1">Cell membrane</location>
        <topology evidence="1">Single-pass membrane protein</topology>
    </subcellularLocation>
</comment>
<dbReference type="PANTHER" id="PTHR33885:SF3">
    <property type="entry name" value="PHAGE SHOCK PROTEIN C"/>
    <property type="match status" value="1"/>
</dbReference>
<evidence type="ECO:0000259" key="7">
    <source>
        <dbReference type="Pfam" id="PF04024"/>
    </source>
</evidence>
<protein>
    <recommendedName>
        <fullName evidence="7">Phage shock protein PspC N-terminal domain-containing protein</fullName>
    </recommendedName>
</protein>
<keyword evidence="5 6" id="KW-0472">Membrane</keyword>
<keyword evidence="4 6" id="KW-1133">Transmembrane helix</keyword>
<dbReference type="PANTHER" id="PTHR33885">
    <property type="entry name" value="PHAGE SHOCK PROTEIN C"/>
    <property type="match status" value="1"/>
</dbReference>
<reference evidence="9" key="1">
    <citation type="submission" date="2015-07" db="EMBL/GenBank/DDBJ databases">
        <title>Lactobacillus ginsenosidimutans/EMML 3141/ whole genome sequencing.</title>
        <authorList>
            <person name="Kim M.K."/>
            <person name="Im W.-T."/>
            <person name="Srinivasan S."/>
            <person name="Lee J.-J."/>
        </authorList>
    </citation>
    <scope>NUCLEOTIDE SEQUENCE [LARGE SCALE GENOMIC DNA]</scope>
    <source>
        <strain evidence="9">EMML 3041</strain>
    </source>
</reference>
<dbReference type="InterPro" id="IPR052027">
    <property type="entry name" value="PspC"/>
</dbReference>
<proteinExistence type="predicted"/>
<keyword evidence="3 6" id="KW-0812">Transmembrane</keyword>
<dbReference type="PATRIC" id="fig|1007676.4.peg.85"/>